<protein>
    <submittedName>
        <fullName evidence="2">Alpha/beta-hydrolase</fullName>
    </submittedName>
</protein>
<organism evidence="2 3">
    <name type="scientific">Linderina pennispora</name>
    <dbReference type="NCBI Taxonomy" id="61395"/>
    <lineage>
        <taxon>Eukaryota</taxon>
        <taxon>Fungi</taxon>
        <taxon>Fungi incertae sedis</taxon>
        <taxon>Zoopagomycota</taxon>
        <taxon>Kickxellomycotina</taxon>
        <taxon>Kickxellomycetes</taxon>
        <taxon>Kickxellales</taxon>
        <taxon>Kickxellaceae</taxon>
        <taxon>Linderina</taxon>
    </lineage>
</organism>
<evidence type="ECO:0000313" key="2">
    <source>
        <dbReference type="EMBL" id="ORX74780.1"/>
    </source>
</evidence>
<keyword evidence="3" id="KW-1185">Reference proteome</keyword>
<evidence type="ECO:0000313" key="3">
    <source>
        <dbReference type="Proteomes" id="UP000193922"/>
    </source>
</evidence>
<dbReference type="GO" id="GO:0016787">
    <property type="term" value="F:hydrolase activity"/>
    <property type="evidence" value="ECO:0007669"/>
    <property type="project" value="UniProtKB-KW"/>
</dbReference>
<dbReference type="RefSeq" id="XP_040747991.1">
    <property type="nucleotide sequence ID" value="XM_040884871.1"/>
</dbReference>
<sequence length="248" mass="27404">MKHTRHIFDGARAGQKIAANVYQSTAPDTTGHGITLLLTHANGFHKELWEPVLEQIFSAQATRSWHVTRAIAMDWWNQGDSAALNPDMPGGPLHARWFDYARDILAVVRQLGVRKNLVGIGHSWGAANLQLAEIMSPLTFAGLFLVEPATPTEITPEQSESLAAVVRKRRFQWKSMEDAHAHFENHSFAESWNKRMLGLFIQHGFIHGIASPCSSACQVLRPMALLLPPTVPRLSVGICGESSVRACT</sequence>
<evidence type="ECO:0000259" key="1">
    <source>
        <dbReference type="Pfam" id="PF12697"/>
    </source>
</evidence>
<keyword evidence="2" id="KW-0378">Hydrolase</keyword>
<dbReference type="InterPro" id="IPR000073">
    <property type="entry name" value="AB_hydrolase_1"/>
</dbReference>
<dbReference type="SUPFAM" id="SSF53474">
    <property type="entry name" value="alpha/beta-Hydrolases"/>
    <property type="match status" value="1"/>
</dbReference>
<dbReference type="GeneID" id="63801519"/>
<name>A0A1Y1WMK2_9FUNG</name>
<dbReference type="OrthoDB" id="94039at2759"/>
<dbReference type="Proteomes" id="UP000193922">
    <property type="component" value="Unassembled WGS sequence"/>
</dbReference>
<dbReference type="AlphaFoldDB" id="A0A1Y1WMK2"/>
<reference evidence="2 3" key="1">
    <citation type="submission" date="2016-07" db="EMBL/GenBank/DDBJ databases">
        <title>Pervasive Adenine N6-methylation of Active Genes in Fungi.</title>
        <authorList>
            <consortium name="DOE Joint Genome Institute"/>
            <person name="Mondo S.J."/>
            <person name="Dannebaum R.O."/>
            <person name="Kuo R.C."/>
            <person name="Labutti K."/>
            <person name="Haridas S."/>
            <person name="Kuo A."/>
            <person name="Salamov A."/>
            <person name="Ahrendt S.R."/>
            <person name="Lipzen A."/>
            <person name="Sullivan W."/>
            <person name="Andreopoulos W.B."/>
            <person name="Clum A."/>
            <person name="Lindquist E."/>
            <person name="Daum C."/>
            <person name="Ramamoorthy G.K."/>
            <person name="Gryganskyi A."/>
            <person name="Culley D."/>
            <person name="Magnuson J.K."/>
            <person name="James T.Y."/>
            <person name="O'Malley M.A."/>
            <person name="Stajich J.E."/>
            <person name="Spatafora J.W."/>
            <person name="Visel A."/>
            <person name="Grigoriev I.V."/>
        </authorList>
    </citation>
    <scope>NUCLEOTIDE SEQUENCE [LARGE SCALE GENOMIC DNA]</scope>
    <source>
        <strain evidence="2 3">ATCC 12442</strain>
    </source>
</reference>
<comment type="caution">
    <text evidence="2">The sequence shown here is derived from an EMBL/GenBank/DDBJ whole genome shotgun (WGS) entry which is preliminary data.</text>
</comment>
<gene>
    <name evidence="2" type="ORF">DL89DRAFT_22826</name>
</gene>
<dbReference type="EMBL" id="MCFD01000001">
    <property type="protein sequence ID" value="ORX74780.1"/>
    <property type="molecule type" value="Genomic_DNA"/>
</dbReference>
<dbReference type="Gene3D" id="3.40.50.1820">
    <property type="entry name" value="alpha/beta hydrolase"/>
    <property type="match status" value="1"/>
</dbReference>
<accession>A0A1Y1WMK2</accession>
<proteinExistence type="predicted"/>
<dbReference type="InterPro" id="IPR029058">
    <property type="entry name" value="AB_hydrolase_fold"/>
</dbReference>
<dbReference type="STRING" id="61395.A0A1Y1WMK2"/>
<dbReference type="Pfam" id="PF12697">
    <property type="entry name" value="Abhydrolase_6"/>
    <property type="match status" value="1"/>
</dbReference>
<feature type="domain" description="AB hydrolase-1" evidence="1">
    <location>
        <begin position="36"/>
        <end position="177"/>
    </location>
</feature>